<keyword evidence="9" id="KW-1185">Reference proteome</keyword>
<keyword evidence="6" id="KW-1133">Transmembrane helix</keyword>
<name>A0A8H6Y3X1_9AGAR</name>
<dbReference type="AlphaFoldDB" id="A0A8H6Y3X1"/>
<dbReference type="InterPro" id="IPR036866">
    <property type="entry name" value="RibonucZ/Hydroxyglut_hydro"/>
</dbReference>
<dbReference type="PANTHER" id="PTHR42978">
    <property type="entry name" value="QUORUM-QUENCHING LACTONASE YTNP-RELATED-RELATED"/>
    <property type="match status" value="1"/>
</dbReference>
<dbReference type="Proteomes" id="UP000620124">
    <property type="component" value="Unassembled WGS sequence"/>
</dbReference>
<organism evidence="8 9">
    <name type="scientific">Mycena venus</name>
    <dbReference type="NCBI Taxonomy" id="2733690"/>
    <lineage>
        <taxon>Eukaryota</taxon>
        <taxon>Fungi</taxon>
        <taxon>Dikarya</taxon>
        <taxon>Basidiomycota</taxon>
        <taxon>Agaricomycotina</taxon>
        <taxon>Agaricomycetes</taxon>
        <taxon>Agaricomycetidae</taxon>
        <taxon>Agaricales</taxon>
        <taxon>Marasmiineae</taxon>
        <taxon>Mycenaceae</taxon>
        <taxon>Mycena</taxon>
    </lineage>
</organism>
<dbReference type="InterPro" id="IPR001279">
    <property type="entry name" value="Metallo-B-lactamas"/>
</dbReference>
<keyword evidence="4" id="KW-0862">Zinc</keyword>
<evidence type="ECO:0000256" key="3">
    <source>
        <dbReference type="ARBA" id="ARBA00022801"/>
    </source>
</evidence>
<dbReference type="SUPFAM" id="SSF56281">
    <property type="entry name" value="Metallo-hydrolase/oxidoreductase"/>
    <property type="match status" value="1"/>
</dbReference>
<dbReference type="PANTHER" id="PTHR42978:SF5">
    <property type="entry name" value="METALLO-BETA-LACTAMASE DOMAIN-CONTAINING PROTEIN"/>
    <property type="match status" value="1"/>
</dbReference>
<evidence type="ECO:0000256" key="1">
    <source>
        <dbReference type="ARBA" id="ARBA00007749"/>
    </source>
</evidence>
<comment type="similarity">
    <text evidence="1">Belongs to the metallo-beta-lactamase superfamily.</text>
</comment>
<reference evidence="8" key="1">
    <citation type="submission" date="2020-05" db="EMBL/GenBank/DDBJ databases">
        <title>Mycena genomes resolve the evolution of fungal bioluminescence.</title>
        <authorList>
            <person name="Tsai I.J."/>
        </authorList>
    </citation>
    <scope>NUCLEOTIDE SEQUENCE</scope>
    <source>
        <strain evidence="8">CCC161011</strain>
    </source>
</reference>
<feature type="transmembrane region" description="Helical" evidence="6">
    <location>
        <begin position="63"/>
        <end position="83"/>
    </location>
</feature>
<keyword evidence="3" id="KW-0378">Hydrolase</keyword>
<dbReference type="InterPro" id="IPR051013">
    <property type="entry name" value="MBL_superfamily_lactonases"/>
</dbReference>
<feature type="compositionally biased region" description="Polar residues" evidence="5">
    <location>
        <begin position="13"/>
        <end position="25"/>
    </location>
</feature>
<keyword evidence="6" id="KW-0812">Transmembrane</keyword>
<accession>A0A8H6Y3X1</accession>
<protein>
    <submittedName>
        <fullName evidence="8">Metallo-beta-lactamase superfamily protein</fullName>
    </submittedName>
</protein>
<keyword evidence="2" id="KW-0479">Metal-binding</keyword>
<evidence type="ECO:0000313" key="8">
    <source>
        <dbReference type="EMBL" id="KAF7353703.1"/>
    </source>
</evidence>
<gene>
    <name evidence="8" type="ORF">MVEN_01055300</name>
</gene>
<dbReference type="GO" id="GO:0016787">
    <property type="term" value="F:hydrolase activity"/>
    <property type="evidence" value="ECO:0007669"/>
    <property type="project" value="UniProtKB-KW"/>
</dbReference>
<feature type="region of interest" description="Disordered" evidence="5">
    <location>
        <begin position="1"/>
        <end position="52"/>
    </location>
</feature>
<keyword evidence="6" id="KW-0472">Membrane</keyword>
<evidence type="ECO:0000256" key="2">
    <source>
        <dbReference type="ARBA" id="ARBA00022723"/>
    </source>
</evidence>
<comment type="caution">
    <text evidence="8">The sequence shown here is derived from an EMBL/GenBank/DDBJ whole genome shotgun (WGS) entry which is preliminary data.</text>
</comment>
<sequence>MESAAERSVACLSPQSPHTKSNPPETAQGDPLRSRSGTHSGANSGSDSRQHQRASSAISRINICKLPGIFTMASLLFLAFFILRCAATLRIPASESTVDIKAFNVANVTVALPGVLLQPVLPGHNTIRLPLHAFLIEHTASKKRFMFDLGMRNDPLNFPPSVASSFQSGVYSVGPFKEITELLEEGGIPLESIDTIIWSHSHFDHIGNMAKWPNKTNLVIGPGTNRSLFPEFPDSPLQASDFAGHNVTELNFDNTNLTFSGLPAIDYFGDGSFYLLNTPGHLVGHITALARVTPSSFIVLGADTCHHPGQLRPRPKFQAAYPCPANLLAQSRTSVSTDYFWSPDSHAGSFDMLSRAQPLLSIPDLPNSADADPVASRVSLDKIAGFDAEEDFFVVLTHDLSLVNVLSYFPASLSSWRGSQIKDQVLWGFIDEKNPAYRFGP</sequence>
<evidence type="ECO:0000259" key="7">
    <source>
        <dbReference type="SMART" id="SM00849"/>
    </source>
</evidence>
<feature type="compositionally biased region" description="Polar residues" evidence="5">
    <location>
        <begin position="35"/>
        <end position="52"/>
    </location>
</feature>
<dbReference type="Gene3D" id="3.60.15.10">
    <property type="entry name" value="Ribonuclease Z/Hydroxyacylglutathione hydrolase-like"/>
    <property type="match status" value="1"/>
</dbReference>
<proteinExistence type="inferred from homology"/>
<evidence type="ECO:0000313" key="9">
    <source>
        <dbReference type="Proteomes" id="UP000620124"/>
    </source>
</evidence>
<dbReference type="SMART" id="SM00849">
    <property type="entry name" value="Lactamase_B"/>
    <property type="match status" value="1"/>
</dbReference>
<evidence type="ECO:0000256" key="4">
    <source>
        <dbReference type="ARBA" id="ARBA00022833"/>
    </source>
</evidence>
<dbReference type="CDD" id="cd07730">
    <property type="entry name" value="metallo-hydrolase-like_MBL-fold"/>
    <property type="match status" value="1"/>
</dbReference>
<dbReference type="Pfam" id="PF00753">
    <property type="entry name" value="Lactamase_B"/>
    <property type="match status" value="1"/>
</dbReference>
<dbReference type="OrthoDB" id="10250730at2759"/>
<feature type="domain" description="Metallo-beta-lactamase" evidence="7">
    <location>
        <begin position="130"/>
        <end position="344"/>
    </location>
</feature>
<dbReference type="GO" id="GO:0046872">
    <property type="term" value="F:metal ion binding"/>
    <property type="evidence" value="ECO:0007669"/>
    <property type="project" value="UniProtKB-KW"/>
</dbReference>
<dbReference type="EMBL" id="JACAZI010000008">
    <property type="protein sequence ID" value="KAF7353703.1"/>
    <property type="molecule type" value="Genomic_DNA"/>
</dbReference>
<evidence type="ECO:0000256" key="6">
    <source>
        <dbReference type="SAM" id="Phobius"/>
    </source>
</evidence>
<evidence type="ECO:0000256" key="5">
    <source>
        <dbReference type="SAM" id="MobiDB-lite"/>
    </source>
</evidence>